<evidence type="ECO:0000256" key="6">
    <source>
        <dbReference type="PIRNR" id="PIRNR000441"/>
    </source>
</evidence>
<gene>
    <name evidence="7" type="primary">cysE</name>
    <name evidence="7" type="ORF">MoryE10_25670</name>
</gene>
<evidence type="ECO:0000256" key="4">
    <source>
        <dbReference type="ARBA" id="ARBA00023315"/>
    </source>
</evidence>
<evidence type="ECO:0000313" key="7">
    <source>
        <dbReference type="EMBL" id="BBL71961.1"/>
    </source>
</evidence>
<dbReference type="Pfam" id="PF00132">
    <property type="entry name" value="Hexapep"/>
    <property type="match status" value="1"/>
</dbReference>
<organism evidence="7 8">
    <name type="scientific">Methylogaea oryzae</name>
    <dbReference type="NCBI Taxonomy" id="1295382"/>
    <lineage>
        <taxon>Bacteria</taxon>
        <taxon>Pseudomonadati</taxon>
        <taxon>Pseudomonadota</taxon>
        <taxon>Gammaproteobacteria</taxon>
        <taxon>Methylococcales</taxon>
        <taxon>Methylococcaceae</taxon>
        <taxon>Methylogaea</taxon>
    </lineage>
</organism>
<dbReference type="EMBL" id="AP019782">
    <property type="protein sequence ID" value="BBL71961.1"/>
    <property type="molecule type" value="Genomic_DNA"/>
</dbReference>
<evidence type="ECO:0000256" key="5">
    <source>
        <dbReference type="ARBA" id="ARBA00049486"/>
    </source>
</evidence>
<dbReference type="GO" id="GO:0009001">
    <property type="term" value="F:serine O-acetyltransferase activity"/>
    <property type="evidence" value="ECO:0007669"/>
    <property type="project" value="UniProtKB-EC"/>
</dbReference>
<dbReference type="InterPro" id="IPR053376">
    <property type="entry name" value="Serine_acetyltransferase"/>
</dbReference>
<dbReference type="InterPro" id="IPR005881">
    <property type="entry name" value="Ser_O-AcTrfase"/>
</dbReference>
<comment type="catalytic activity">
    <reaction evidence="5 6">
        <text>L-serine + acetyl-CoA = O-acetyl-L-serine + CoA</text>
        <dbReference type="Rhea" id="RHEA:24560"/>
        <dbReference type="ChEBI" id="CHEBI:33384"/>
        <dbReference type="ChEBI" id="CHEBI:57287"/>
        <dbReference type="ChEBI" id="CHEBI:57288"/>
        <dbReference type="ChEBI" id="CHEBI:58340"/>
        <dbReference type="EC" id="2.3.1.30"/>
    </reaction>
</comment>
<comment type="similarity">
    <text evidence="1 6">Belongs to the transferase hexapeptide repeat family.</text>
</comment>
<dbReference type="InterPro" id="IPR045304">
    <property type="entry name" value="LbH_SAT"/>
</dbReference>
<keyword evidence="4 6" id="KW-0012">Acyltransferase</keyword>
<dbReference type="PROSITE" id="PS00101">
    <property type="entry name" value="HEXAPEP_TRANSFERASES"/>
    <property type="match status" value="1"/>
</dbReference>
<dbReference type="NCBIfam" id="TIGR01172">
    <property type="entry name" value="cysE"/>
    <property type="match status" value="1"/>
</dbReference>
<evidence type="ECO:0000313" key="8">
    <source>
        <dbReference type="Proteomes" id="UP000824988"/>
    </source>
</evidence>
<dbReference type="FunFam" id="2.160.10.10:FF:000007">
    <property type="entry name" value="Serine acetyltransferase"/>
    <property type="match status" value="1"/>
</dbReference>
<sequence>MKNLFQWLKQETDCIFERDPAAQSLLEVVTTYPGFHAMLLHRVSHRLWRGGWHWPARFLAFLARWFTGIEIHPGARIGRGFFIDHGMGVVIGETAEIGDGCTLYHGVTLGGTSWNKGKRHPTLGNGVVIGAGAKVLGPINIGDGARIGSNSVVLKDVPAGATVVGIPAHVVDRKRSADQAKREAFAARIGFDAYGTTADMQDPVDRALHRMLDHIHAQDEQLKCMRQALKALGAQMDVGPLPGLADCGLDEADESDGQ</sequence>
<dbReference type="NCBIfam" id="NF041874">
    <property type="entry name" value="EPS_EpsC"/>
    <property type="match status" value="1"/>
</dbReference>
<protein>
    <recommendedName>
        <fullName evidence="6">Serine acetyltransferase</fullName>
        <ecNumber evidence="6">2.3.1.30</ecNumber>
    </recommendedName>
</protein>
<keyword evidence="8" id="KW-1185">Reference proteome</keyword>
<dbReference type="GO" id="GO:0006535">
    <property type="term" value="P:cysteine biosynthetic process from serine"/>
    <property type="evidence" value="ECO:0007669"/>
    <property type="project" value="InterPro"/>
</dbReference>
<dbReference type="KEGG" id="moz:MoryE10_25670"/>
<reference evidence="7" key="1">
    <citation type="submission" date="2019-06" db="EMBL/GenBank/DDBJ databases">
        <title>Complete genome sequence of Methylogaea oryzae strain JCM16910.</title>
        <authorList>
            <person name="Asakawa S."/>
        </authorList>
    </citation>
    <scope>NUCLEOTIDE SEQUENCE</scope>
    <source>
        <strain evidence="7">E10</strain>
    </source>
</reference>
<dbReference type="InterPro" id="IPR001451">
    <property type="entry name" value="Hexapep"/>
</dbReference>
<dbReference type="InterPro" id="IPR018357">
    <property type="entry name" value="Hexapep_transf_CS"/>
</dbReference>
<dbReference type="CDD" id="cd03354">
    <property type="entry name" value="LbH_SAT"/>
    <property type="match status" value="1"/>
</dbReference>
<name>A0A8D4VQK3_9GAMM</name>
<keyword evidence="2" id="KW-0028">Amino-acid biosynthesis</keyword>
<dbReference type="PIRSF" id="PIRSF000441">
    <property type="entry name" value="CysE"/>
    <property type="match status" value="1"/>
</dbReference>
<keyword evidence="3 6" id="KW-0808">Transferase</keyword>
<dbReference type="PANTHER" id="PTHR42811">
    <property type="entry name" value="SERINE ACETYLTRANSFERASE"/>
    <property type="match status" value="1"/>
</dbReference>
<dbReference type="Proteomes" id="UP000824988">
    <property type="component" value="Chromosome"/>
</dbReference>
<dbReference type="EC" id="2.3.1.30" evidence="6"/>
<evidence type="ECO:0000256" key="2">
    <source>
        <dbReference type="ARBA" id="ARBA00022605"/>
    </source>
</evidence>
<evidence type="ECO:0000256" key="1">
    <source>
        <dbReference type="ARBA" id="ARBA00007274"/>
    </source>
</evidence>
<dbReference type="AlphaFoldDB" id="A0A8D4VQK3"/>
<dbReference type="GO" id="GO:0005737">
    <property type="term" value="C:cytoplasm"/>
    <property type="evidence" value="ECO:0007669"/>
    <property type="project" value="InterPro"/>
</dbReference>
<evidence type="ECO:0000256" key="3">
    <source>
        <dbReference type="ARBA" id="ARBA00022679"/>
    </source>
</evidence>
<accession>A0A8D4VQK3</accession>
<proteinExistence type="inferred from homology"/>
<dbReference type="RefSeq" id="WP_221047284.1">
    <property type="nucleotide sequence ID" value="NZ_AP019782.1"/>
</dbReference>